<dbReference type="InterPro" id="IPR013815">
    <property type="entry name" value="ATP_grasp_subdomain_1"/>
</dbReference>
<dbReference type="RefSeq" id="WP_116415755.1">
    <property type="nucleotide sequence ID" value="NZ_NBWZ01000001.1"/>
</dbReference>
<dbReference type="EMBL" id="NBWZ01000001">
    <property type="protein sequence ID" value="RFA10377.1"/>
    <property type="molecule type" value="Genomic_DNA"/>
</dbReference>
<sequence>MTSTSVLEPGRPTREIFSFDHDHGCPGKDLAHLLGGKGAGLAEMTTALGINVPPGFTIALPVCRQYRETGWPDGLDREVEQNIARLGDVLGRRFGDPVDPLLVAVRSGSPISMPGMLDTVLNLGITDETVEGLASVSRDERFAWDSYRRFLQMFGTTVRDLPADSLPAAPAGSDIPSLRQHVRDLNDAIAQQSGNAVPQEPLQQLREAVEAVFRSWDSVRAVAYREHEKIDPDLGTAVNVQAMVFGNRGGISGTGVAFTRDPRTGAATPYGDYLPNAQGEDVVAGSARTLPLDAIADIDSGLHAELVRVLRRLEIHYRDLCDVEFTIENGRLWFLQTRVGKRGALAAARIAVDLVNDSQIALSHDEAVSRVSRELRERARAELHEHDETDAGEDACFGVGLGASGGFATGRAVFSSQAALAANDPVILIRPETSPEDVVGMSVAAGVLTTAGGLVSHAAVVARGWGVPAVVGAHDLKIRDDCLFAPDGRRIGVGSELTIDGASGRIWIGAVVPIPVDAIESPALALLDEWDSHTDADARVEHPQLKAEETR</sequence>
<evidence type="ECO:0000259" key="2">
    <source>
        <dbReference type="Pfam" id="PF01326"/>
    </source>
</evidence>
<dbReference type="Gene3D" id="1.10.189.10">
    <property type="entry name" value="Pyruvate Phosphate Dikinase, domain 2"/>
    <property type="match status" value="1"/>
</dbReference>
<keyword evidence="4" id="KW-1185">Reference proteome</keyword>
<protein>
    <submittedName>
        <fullName evidence="3">Phosphate kinase</fullName>
    </submittedName>
</protein>
<proteinExistence type="predicted"/>
<feature type="domain" description="Pyruvate phosphate dikinase AMP/ATP-binding" evidence="2">
    <location>
        <begin position="32"/>
        <end position="69"/>
    </location>
</feature>
<evidence type="ECO:0000313" key="3">
    <source>
        <dbReference type="EMBL" id="RFA10377.1"/>
    </source>
</evidence>
<dbReference type="GO" id="GO:0005524">
    <property type="term" value="F:ATP binding"/>
    <property type="evidence" value="ECO:0007669"/>
    <property type="project" value="InterPro"/>
</dbReference>
<dbReference type="InterPro" id="IPR002192">
    <property type="entry name" value="PPDK_AMP/ATP-bd"/>
</dbReference>
<accession>A0A3E0VNB0</accession>
<feature type="domain" description="PEP-utilising enzyme mobile" evidence="1">
    <location>
        <begin position="424"/>
        <end position="504"/>
    </location>
</feature>
<dbReference type="Gene3D" id="1.20.80.30">
    <property type="match status" value="1"/>
</dbReference>
<dbReference type="InterPro" id="IPR008279">
    <property type="entry name" value="PEP-util_enz_mobile_dom"/>
</dbReference>
<feature type="domain" description="Pyruvate phosphate dikinase AMP/ATP-binding" evidence="2">
    <location>
        <begin position="76"/>
        <end position="286"/>
    </location>
</feature>
<dbReference type="SUPFAM" id="SSF56059">
    <property type="entry name" value="Glutathione synthetase ATP-binding domain-like"/>
    <property type="match status" value="1"/>
</dbReference>
<dbReference type="GO" id="GO:0016301">
    <property type="term" value="F:kinase activity"/>
    <property type="evidence" value="ECO:0007669"/>
    <property type="project" value="UniProtKB-KW"/>
</dbReference>
<dbReference type="InterPro" id="IPR036637">
    <property type="entry name" value="Phosphohistidine_dom_sf"/>
</dbReference>
<dbReference type="OrthoDB" id="9765468at2"/>
<keyword evidence="3" id="KW-0808">Transferase</keyword>
<dbReference type="InterPro" id="IPR010121">
    <property type="entry name" value="Pyruvate_phosphate_dikinase"/>
</dbReference>
<evidence type="ECO:0000259" key="1">
    <source>
        <dbReference type="Pfam" id="PF00391"/>
    </source>
</evidence>
<dbReference type="Gene3D" id="3.30.1490.20">
    <property type="entry name" value="ATP-grasp fold, A domain"/>
    <property type="match status" value="1"/>
</dbReference>
<reference evidence="3 4" key="1">
    <citation type="submission" date="2017-04" db="EMBL/GenBank/DDBJ databases">
        <title>Comparative genome analysis of Subtercola boreus.</title>
        <authorList>
            <person name="Cho Y.-J."/>
            <person name="Cho A."/>
            <person name="Kim O.-S."/>
            <person name="Lee J.-I."/>
        </authorList>
    </citation>
    <scope>NUCLEOTIDE SEQUENCE [LARGE SCALE GENOMIC DNA]</scope>
    <source>
        <strain evidence="3 4">K300</strain>
    </source>
</reference>
<dbReference type="PANTHER" id="PTHR22931:SF9">
    <property type="entry name" value="PYRUVATE, PHOSPHATE DIKINASE 1, CHLOROPLASTIC"/>
    <property type="match status" value="1"/>
</dbReference>
<dbReference type="SUPFAM" id="SSF52009">
    <property type="entry name" value="Phosphohistidine domain"/>
    <property type="match status" value="1"/>
</dbReference>
<dbReference type="Pfam" id="PF01326">
    <property type="entry name" value="PPDK_N"/>
    <property type="match status" value="2"/>
</dbReference>
<gene>
    <name evidence="3" type="ORF">B7R54_15060</name>
</gene>
<dbReference type="Gene3D" id="3.50.30.10">
    <property type="entry name" value="Phosphohistidine domain"/>
    <property type="match status" value="1"/>
</dbReference>
<evidence type="ECO:0000313" key="4">
    <source>
        <dbReference type="Proteomes" id="UP000256486"/>
    </source>
</evidence>
<keyword evidence="3" id="KW-0418">Kinase</keyword>
<dbReference type="PANTHER" id="PTHR22931">
    <property type="entry name" value="PHOSPHOENOLPYRUVATE DIKINASE-RELATED"/>
    <property type="match status" value="1"/>
</dbReference>
<comment type="caution">
    <text evidence="3">The sequence shown here is derived from an EMBL/GenBank/DDBJ whole genome shotgun (WGS) entry which is preliminary data.</text>
</comment>
<dbReference type="Pfam" id="PF00391">
    <property type="entry name" value="PEP-utilizers"/>
    <property type="match status" value="1"/>
</dbReference>
<name>A0A3E0VNB0_9MICO</name>
<dbReference type="Gene3D" id="3.30.470.20">
    <property type="entry name" value="ATP-grasp fold, B domain"/>
    <property type="match status" value="1"/>
</dbReference>
<dbReference type="AlphaFoldDB" id="A0A3E0VNB0"/>
<dbReference type="Proteomes" id="UP000256486">
    <property type="component" value="Unassembled WGS sequence"/>
</dbReference>
<dbReference type="GO" id="GO:0050242">
    <property type="term" value="F:pyruvate, phosphate dikinase activity"/>
    <property type="evidence" value="ECO:0007669"/>
    <property type="project" value="InterPro"/>
</dbReference>
<organism evidence="3 4">
    <name type="scientific">Subtercola boreus</name>
    <dbReference type="NCBI Taxonomy" id="120213"/>
    <lineage>
        <taxon>Bacteria</taxon>
        <taxon>Bacillati</taxon>
        <taxon>Actinomycetota</taxon>
        <taxon>Actinomycetes</taxon>
        <taxon>Micrococcales</taxon>
        <taxon>Microbacteriaceae</taxon>
        <taxon>Subtercola</taxon>
    </lineage>
</organism>